<evidence type="ECO:0000313" key="10">
    <source>
        <dbReference type="Proteomes" id="UP000624244"/>
    </source>
</evidence>
<feature type="region of interest" description="Disordered" evidence="6">
    <location>
        <begin position="119"/>
        <end position="151"/>
    </location>
</feature>
<dbReference type="Pfam" id="PF01490">
    <property type="entry name" value="Aa_trans"/>
    <property type="match status" value="1"/>
</dbReference>
<feature type="transmembrane region" description="Helical" evidence="7">
    <location>
        <begin position="429"/>
        <end position="449"/>
    </location>
</feature>
<keyword evidence="4 7" id="KW-1133">Transmembrane helix</keyword>
<feature type="transmembrane region" description="Helical" evidence="7">
    <location>
        <begin position="652"/>
        <end position="676"/>
    </location>
</feature>
<dbReference type="PANTHER" id="PTHR22950">
    <property type="entry name" value="AMINO ACID TRANSPORTER"/>
    <property type="match status" value="1"/>
</dbReference>
<reference evidence="9" key="1">
    <citation type="submission" date="2019-11" db="EMBL/GenBank/DDBJ databases">
        <title>Bipolaris sorokiniana Genome sequencing.</title>
        <authorList>
            <person name="Wang H."/>
        </authorList>
    </citation>
    <scope>NUCLEOTIDE SEQUENCE</scope>
</reference>
<feature type="transmembrane region" description="Helical" evidence="7">
    <location>
        <begin position="25"/>
        <end position="46"/>
    </location>
</feature>
<evidence type="ECO:0000256" key="1">
    <source>
        <dbReference type="ARBA" id="ARBA00004141"/>
    </source>
</evidence>
<proteinExistence type="inferred from homology"/>
<evidence type="ECO:0000256" key="3">
    <source>
        <dbReference type="ARBA" id="ARBA00022692"/>
    </source>
</evidence>
<evidence type="ECO:0000259" key="8">
    <source>
        <dbReference type="Pfam" id="PF01490"/>
    </source>
</evidence>
<dbReference type="GO" id="GO:0005302">
    <property type="term" value="F:L-tyrosine transmembrane transporter activity"/>
    <property type="evidence" value="ECO:0007669"/>
    <property type="project" value="TreeGrafter"/>
</dbReference>
<dbReference type="GO" id="GO:0005774">
    <property type="term" value="C:vacuolar membrane"/>
    <property type="evidence" value="ECO:0007669"/>
    <property type="project" value="TreeGrafter"/>
</dbReference>
<protein>
    <recommendedName>
        <fullName evidence="8">Amino acid transporter transmembrane domain-containing protein</fullName>
    </recommendedName>
</protein>
<evidence type="ECO:0000256" key="2">
    <source>
        <dbReference type="ARBA" id="ARBA00008066"/>
    </source>
</evidence>
<dbReference type="EMBL" id="WNKQ01000002">
    <property type="protein sequence ID" value="KAF5852972.1"/>
    <property type="molecule type" value="Genomic_DNA"/>
</dbReference>
<keyword evidence="5 7" id="KW-0472">Membrane</keyword>
<name>A0A8H5ZPH5_COCSA</name>
<comment type="caution">
    <text evidence="9">The sequence shown here is derived from an EMBL/GenBank/DDBJ whole genome shotgun (WGS) entry which is preliminary data.</text>
</comment>
<sequence>MLLVVTSRRRFWFLVLLQKITPTPFLTINLAPLQILIIYCFTLQLLSPSRIGDDTHTDHLSFANPFIGYCFINLHSTCSGIAVFIQNPPAMTDTPQTTAGANPHEAKVLERHLDPSYDFSEFDPATPAQEEGQGSSSNSTDRQMPESSLRLQGGDIHRDLYKIAAQNRREKLHKRAATFSEPIYFGDQRRPSNSTVDHDELPVRDQLLPGGLRRQYLQRQSKRVSYISEPVTRNFISFLALYGQFAGEDLEESDDDSALTDEEEAQGERRPLLGRRQSSRKLRAQGDANQTKTFFTLLKAFIGTGIMFLPKAFKNGGMLFSSITMIMVSAITALCFELLLATRKRYGGGGYGDLGSIVVGPRFRALILVSITLSQIGFVCAGLIFTADNLASFLDAVTRDKAPLSTNQLILIQVAVLIPMSFIRNISKLGPAALLADVFILIGLTYIYWYDISWISKMGGFHPSIELFNPRDFTLTIGSAIFTFEGIGLILPIQSSMKEPEHFSKLLYIVMIIITVIFTSVGVLCYGTFGEHVSVEVITNFPQSSKLVNAVQFLYSMAVLVGTPVQLFPAMRNIELKIFGRASGKQSTMTKWKKNAFRTVLVIVCGLISILGASDLDKFVALIGSFACVPLVYIYPAYLHYKGVANRPWEKFGDITMMIVGLVAMVYTTSITIARWSET</sequence>
<comment type="subcellular location">
    <subcellularLocation>
        <location evidence="1">Membrane</location>
        <topology evidence="1">Multi-pass membrane protein</topology>
    </subcellularLocation>
</comment>
<feature type="transmembrane region" description="Helical" evidence="7">
    <location>
        <begin position="619"/>
        <end position="640"/>
    </location>
</feature>
<evidence type="ECO:0000256" key="6">
    <source>
        <dbReference type="SAM" id="MobiDB-lite"/>
    </source>
</evidence>
<feature type="transmembrane region" description="Helical" evidence="7">
    <location>
        <begin position="506"/>
        <end position="529"/>
    </location>
</feature>
<feature type="domain" description="Amino acid transporter transmembrane" evidence="8">
    <location>
        <begin position="290"/>
        <end position="673"/>
    </location>
</feature>
<dbReference type="InterPro" id="IPR013057">
    <property type="entry name" value="AA_transpt_TM"/>
</dbReference>
<feature type="compositionally biased region" description="Polar residues" evidence="6">
    <location>
        <begin position="132"/>
        <end position="150"/>
    </location>
</feature>
<dbReference type="Proteomes" id="UP000624244">
    <property type="component" value="Unassembled WGS sequence"/>
</dbReference>
<feature type="compositionally biased region" description="Acidic residues" evidence="6">
    <location>
        <begin position="253"/>
        <end position="265"/>
    </location>
</feature>
<feature type="transmembrane region" description="Helical" evidence="7">
    <location>
        <begin position="66"/>
        <end position="85"/>
    </location>
</feature>
<feature type="transmembrane region" description="Helical" evidence="7">
    <location>
        <begin position="473"/>
        <end position="494"/>
    </location>
</feature>
<evidence type="ECO:0000256" key="4">
    <source>
        <dbReference type="ARBA" id="ARBA00022989"/>
    </source>
</evidence>
<comment type="similarity">
    <text evidence="2">Belongs to the amino acid/polyamine transporter 2 family.</text>
</comment>
<evidence type="ECO:0000313" key="9">
    <source>
        <dbReference type="EMBL" id="KAF5852972.1"/>
    </source>
</evidence>
<feature type="transmembrane region" description="Helical" evidence="7">
    <location>
        <begin position="405"/>
        <end position="422"/>
    </location>
</feature>
<dbReference type="AlphaFoldDB" id="A0A8H5ZPH5"/>
<gene>
    <name evidence="9" type="ORF">GGP41_001507</name>
</gene>
<feature type="transmembrane region" description="Helical" evidence="7">
    <location>
        <begin position="549"/>
        <end position="574"/>
    </location>
</feature>
<dbReference type="PANTHER" id="PTHR22950:SF332">
    <property type="entry name" value="AMINO ACID TRANSPORTER (EUROFUNG)"/>
    <property type="match status" value="1"/>
</dbReference>
<feature type="transmembrane region" description="Helical" evidence="7">
    <location>
        <begin position="293"/>
        <end position="313"/>
    </location>
</feature>
<feature type="region of interest" description="Disordered" evidence="6">
    <location>
        <begin position="253"/>
        <end position="285"/>
    </location>
</feature>
<evidence type="ECO:0000256" key="5">
    <source>
        <dbReference type="ARBA" id="ARBA00023136"/>
    </source>
</evidence>
<feature type="transmembrane region" description="Helical" evidence="7">
    <location>
        <begin position="595"/>
        <end position="613"/>
    </location>
</feature>
<evidence type="ECO:0000256" key="7">
    <source>
        <dbReference type="SAM" id="Phobius"/>
    </source>
</evidence>
<feature type="transmembrane region" description="Helical" evidence="7">
    <location>
        <begin position="363"/>
        <end position="385"/>
    </location>
</feature>
<organism evidence="9 10">
    <name type="scientific">Cochliobolus sativus</name>
    <name type="common">Common root rot and spot blotch fungus</name>
    <name type="synonym">Bipolaris sorokiniana</name>
    <dbReference type="NCBI Taxonomy" id="45130"/>
    <lineage>
        <taxon>Eukaryota</taxon>
        <taxon>Fungi</taxon>
        <taxon>Dikarya</taxon>
        <taxon>Ascomycota</taxon>
        <taxon>Pezizomycotina</taxon>
        <taxon>Dothideomycetes</taxon>
        <taxon>Pleosporomycetidae</taxon>
        <taxon>Pleosporales</taxon>
        <taxon>Pleosporineae</taxon>
        <taxon>Pleosporaceae</taxon>
        <taxon>Bipolaris</taxon>
    </lineage>
</organism>
<keyword evidence="3 7" id="KW-0812">Transmembrane</keyword>
<feature type="transmembrane region" description="Helical" evidence="7">
    <location>
        <begin position="319"/>
        <end position="342"/>
    </location>
</feature>
<accession>A0A8H5ZPH5</accession>